<sequence length="215" mass="25712">MQYYNALKEKHRLIREKHSDNLNLRIHRALSWLKRAEELGEDKDLKFVCLWVSFNAAYAHEISDLELSEIQHFSLFLEKICQLDQDKRLYQAIWAKFSHSIRILLDNHYVYQPFWNDYRQGKTEWKEKFLAQKRVINIALANQETCKILSITFSRLYTLRNQIVHGGATWNGSVNRDQLRDAINLMQYFVPLVIDIMMDNPEELWGEPHYPVVKD</sequence>
<dbReference type="AlphaFoldDB" id="A0A8D4LP08"/>
<accession>A0A8D4LP08</accession>
<evidence type="ECO:0008006" key="3">
    <source>
        <dbReference type="Google" id="ProtNLM"/>
    </source>
</evidence>
<evidence type="ECO:0000313" key="1">
    <source>
        <dbReference type="EMBL" id="QDJ14979.1"/>
    </source>
</evidence>
<reference evidence="1" key="1">
    <citation type="submission" date="2017-06" db="EMBL/GenBank/DDBJ databases">
        <title>Genome sequencing of pathogenic and non-pathogenic strains within Bisgaard taxon 40.</title>
        <authorList>
            <person name="Ladner J.T."/>
            <person name="Lovett S.P."/>
            <person name="Koroleva G."/>
            <person name="Lorch J.M."/>
        </authorList>
    </citation>
    <scope>NUCLEOTIDE SEQUENCE</scope>
    <source>
        <strain evidence="1">27576-1-I1</strain>
    </source>
</reference>
<protein>
    <recommendedName>
        <fullName evidence="3">Apea-like HEPN domain-containing protein</fullName>
    </recommendedName>
</protein>
<organism evidence="1 2">
    <name type="scientific">Mergibacter septicus</name>
    <dbReference type="NCBI Taxonomy" id="221402"/>
    <lineage>
        <taxon>Bacteria</taxon>
        <taxon>Pseudomonadati</taxon>
        <taxon>Pseudomonadota</taxon>
        <taxon>Gammaproteobacteria</taxon>
        <taxon>Pasteurellales</taxon>
        <taxon>Pasteurellaceae</taxon>
        <taxon>Mergibacter</taxon>
    </lineage>
</organism>
<keyword evidence="2" id="KW-1185">Reference proteome</keyword>
<proteinExistence type="predicted"/>
<dbReference type="RefSeq" id="WP_261920501.1">
    <property type="nucleotide sequence ID" value="NZ_CP022011.1"/>
</dbReference>
<evidence type="ECO:0000313" key="2">
    <source>
        <dbReference type="Proteomes" id="UP000955338"/>
    </source>
</evidence>
<dbReference type="Proteomes" id="UP000955338">
    <property type="component" value="Chromosome"/>
</dbReference>
<dbReference type="EMBL" id="CP022011">
    <property type="protein sequence ID" value="QDJ14979.1"/>
    <property type="molecule type" value="Genomic_DNA"/>
</dbReference>
<gene>
    <name evidence="1" type="ORF">CEP48_05860</name>
</gene>
<name>A0A8D4LP08_9PAST</name>